<feature type="region of interest" description="Disordered" evidence="1">
    <location>
        <begin position="357"/>
        <end position="376"/>
    </location>
</feature>
<dbReference type="EMBL" id="CAUYUJ010014579">
    <property type="protein sequence ID" value="CAK0843438.1"/>
    <property type="molecule type" value="Genomic_DNA"/>
</dbReference>
<dbReference type="Proteomes" id="UP001189429">
    <property type="component" value="Unassembled WGS sequence"/>
</dbReference>
<name>A0ABN9TCJ3_9DINO</name>
<organism evidence="2 3">
    <name type="scientific">Prorocentrum cordatum</name>
    <dbReference type="NCBI Taxonomy" id="2364126"/>
    <lineage>
        <taxon>Eukaryota</taxon>
        <taxon>Sar</taxon>
        <taxon>Alveolata</taxon>
        <taxon>Dinophyceae</taxon>
        <taxon>Prorocentrales</taxon>
        <taxon>Prorocentraceae</taxon>
        <taxon>Prorocentrum</taxon>
    </lineage>
</organism>
<feature type="compositionally biased region" description="Pro residues" evidence="1">
    <location>
        <begin position="254"/>
        <end position="268"/>
    </location>
</feature>
<protein>
    <submittedName>
        <fullName evidence="2">Uncharacterized protein</fullName>
    </submittedName>
</protein>
<evidence type="ECO:0000313" key="3">
    <source>
        <dbReference type="Proteomes" id="UP001189429"/>
    </source>
</evidence>
<feature type="non-terminal residue" evidence="2">
    <location>
        <position position="1"/>
    </location>
</feature>
<feature type="compositionally biased region" description="Basic residues" evidence="1">
    <location>
        <begin position="155"/>
        <end position="166"/>
    </location>
</feature>
<keyword evidence="3" id="KW-1185">Reference proteome</keyword>
<sequence>GLTDASSDPAPTPASAAAMLRLNPRPATRQALRAKPPPPAPANSVWKAALAAPPTDQGFYLRLGLDPAKTMAVFNPALRKIERILEGRSRTRTREAYVESLTKIARQMSTTNAMPHSEKPKVERALQAILNCTFTNHALPRVDLRKAESSARSTRGSRSRRRRWKSPRQGPGSPRPPRDEAPRSRPPGGRGRDDPAPPRSARAPSALASNAAATGATAPPVNSGTAPPLAPGTAANAGGEPSQTQTRARKTLPCPAPKPAQAQPPRPPATAAAPEPHPEHLERSCPATPPVDAEPRLTLAAEATQAGTAVERAPPSTSASAAAPPAASAALMPTPAAQHPGGAALPPEEAAQAYFQTGALPPSGPADAGASFRQLQPPKDPAAIFADQARPEWQSAAPPTTSHFEFAAVSGDPKEQLRELHLRLAFAGISTKEAHGNTEWANYVNAYGGHGTDWAPAIRTTLGATINWHRSTDGRLRVDGGAPAVEAFHNRLHRAFQVRVLGNSAHGRRAGKQANQARVQQGRVTEQEALRRARHARLSGKVLVVSDRVLLRADDKAVGGPPGTWDLFHEHYGARNAPVHHVMPWAIFLRTGVTVAVTRDGRARCLAGKATVEAVEAVEDTLRTRAGAAWTDEAQFARAPPEVQALRHWAAGVSADVPKLLAERRLDEDWASTQMPGLAAAARVLAARLAESSRQVQQLAAARPGVSAGLSGGANPKGTLLALDRWRDLGLLMSSHGVDIFVSTACRLLPGADLARDLPEFPFEHIGPRTSDYDAVCGFRAMGSTTTVQWMTDWSRTSRAAWFRVGPYAIVGGFVIPPSGPAAPENERLELLAEIFAQYDRVLQNAPDETAVWAHGVLNPSEALETACRDNIRQQHHLLRDLVPREVPTHSGGRKLEVAWSAGPGYRGAVVHNGVHCKAAGPTRAQCGCHRETFGSADLDHYPVTFASCPGHQSTAARPMDAPRQLWLLVLDNFSSLASTETQRWTRHRASWRSKSESELELAASATSWLWRASTFLAAVHGQLLRVAPLPEPGSQATAPLSLTWDFASGMRTRAMGHMRASAQRRAARHDELPATDPAAADAYLSRLLRERGAGLPDVVQSPTEPATMIHGDEVLIGAAEYIANRGHDRVQRLGLNAEELWATAAQCDAVLRDNRRSWRELRDIDHREYTAEQLQDVTDKVKTRRASAGLPYASVKLLAPAHATFLLAVQNMARFLRVIPRMWKLQPTLHKRKPRKSPELYPSYRTLSINTLELRIAEELRALGAEEAAWLGAGGDQLGRGDALVAANVAIDARIIRQSHNPPYGEYFMDLAGAFDTAYPPAVILDLHDTASVEGEDLAMAAAMIHDSSVSVTSGHVAAAPQPLTTGMPEGRRLAPAFCARSARRFSVATAAAHLGVGLDPPEEAARAFHWSRRGTGDATEPDRAAAEEVMTETTSDPDRLWILDAAAPAKIGLAQFIDDNALRSSSWGAQAAGARALQAAAGSLRAEIRYGPGKTERLAEGFHTRLPHAGAQHVDEHTHVGVPIDEGARMTALMQHVEHAATRGWMIILAALELLGLPMTVALRALDARVRPQACWTAHLLIARHDWEARLNAAQDRWAIRLLDIDTPMPRMLLLRELGFPRRLSTQTLRAAAALAARIESTAPGSQPSRVAL</sequence>
<feature type="compositionally biased region" description="Low complexity" evidence="1">
    <location>
        <begin position="313"/>
        <end position="345"/>
    </location>
</feature>
<reference evidence="2" key="1">
    <citation type="submission" date="2023-10" db="EMBL/GenBank/DDBJ databases">
        <authorList>
            <person name="Chen Y."/>
            <person name="Shah S."/>
            <person name="Dougan E. K."/>
            <person name="Thang M."/>
            <person name="Chan C."/>
        </authorList>
    </citation>
    <scope>NUCLEOTIDE SEQUENCE [LARGE SCALE GENOMIC DNA]</scope>
</reference>
<gene>
    <name evidence="2" type="ORF">PCOR1329_LOCUS37781</name>
</gene>
<evidence type="ECO:0000313" key="2">
    <source>
        <dbReference type="EMBL" id="CAK0843438.1"/>
    </source>
</evidence>
<feature type="non-terminal residue" evidence="2">
    <location>
        <position position="1655"/>
    </location>
</feature>
<comment type="caution">
    <text evidence="2">The sequence shown here is derived from an EMBL/GenBank/DDBJ whole genome shotgun (WGS) entry which is preliminary data.</text>
</comment>
<feature type="compositionally biased region" description="Low complexity" evidence="1">
    <location>
        <begin position="199"/>
        <end position="239"/>
    </location>
</feature>
<evidence type="ECO:0000256" key="1">
    <source>
        <dbReference type="SAM" id="MobiDB-lite"/>
    </source>
</evidence>
<feature type="region of interest" description="Disordered" evidence="1">
    <location>
        <begin position="145"/>
        <end position="345"/>
    </location>
</feature>
<accession>A0ABN9TCJ3</accession>
<proteinExistence type="predicted"/>